<organism evidence="1 2">
    <name type="scientific">Sphingobium baderi LL03</name>
    <dbReference type="NCBI Taxonomy" id="1114964"/>
    <lineage>
        <taxon>Bacteria</taxon>
        <taxon>Pseudomonadati</taxon>
        <taxon>Pseudomonadota</taxon>
        <taxon>Alphaproteobacteria</taxon>
        <taxon>Sphingomonadales</taxon>
        <taxon>Sphingomonadaceae</taxon>
        <taxon>Sphingobium</taxon>
    </lineage>
</organism>
<dbReference type="RefSeq" id="WP_021243240.1">
    <property type="nucleotide sequence ID" value="NZ_ATIB01000017.1"/>
</dbReference>
<evidence type="ECO:0000313" key="2">
    <source>
        <dbReference type="Proteomes" id="UP000015524"/>
    </source>
</evidence>
<name>T0I3N6_9SPHN</name>
<dbReference type="Proteomes" id="UP000015524">
    <property type="component" value="Unassembled WGS sequence"/>
</dbReference>
<keyword evidence="2" id="KW-1185">Reference proteome</keyword>
<evidence type="ECO:0008006" key="3">
    <source>
        <dbReference type="Google" id="ProtNLM"/>
    </source>
</evidence>
<protein>
    <recommendedName>
        <fullName evidence="3">DUF551 domain-containing protein</fullName>
    </recommendedName>
</protein>
<dbReference type="AlphaFoldDB" id="T0I3N6"/>
<dbReference type="PATRIC" id="fig|1114964.3.peg.190"/>
<gene>
    <name evidence="1" type="ORF">L485_01080</name>
</gene>
<reference evidence="1 2" key="1">
    <citation type="journal article" date="2013" name="Genome Announc.">
        <title>Draft Genome Sequence of a Hexachlorocyclohexane-Degrading Bacterium, Sphingobium baderi Strain LL03T.</title>
        <authorList>
            <person name="Kaur J."/>
            <person name="Verma H."/>
            <person name="Tripathi C."/>
            <person name="Khurana J.P."/>
            <person name="Lal R."/>
        </authorList>
    </citation>
    <scope>NUCLEOTIDE SEQUENCE [LARGE SCALE GENOMIC DNA]</scope>
    <source>
        <strain evidence="1 2">LL03</strain>
    </source>
</reference>
<evidence type="ECO:0000313" key="1">
    <source>
        <dbReference type="EMBL" id="EQB06245.1"/>
    </source>
</evidence>
<comment type="caution">
    <text evidence="1">The sequence shown here is derived from an EMBL/GenBank/DDBJ whole genome shotgun (WGS) entry which is preliminary data.</text>
</comment>
<proteinExistence type="predicted"/>
<accession>T0I3N6</accession>
<dbReference type="OrthoDB" id="7597404at2"/>
<sequence>MTPNDQPDSMTGDEALTAARHNMPVFKQMLDAQDGCVPCKLCGGKAIITDAGIGAGYYIRCSNHVNFRASRGCMIDGCRLGGWAYNVMDWWNRLHSPTPSSADNALREAVEPWADFHGELPDYDHPLRCVFESGIQYAVGLLAETLCVEDYEVCDGTEEFDGDLGGTLFNIVLAAMPVDEHGDPLHPEQVRAALASSPAAEAEPASVAGEADPLEVGFWKEKAEHAERERDVWKERAMDLRLSKPAPVEAGALRETCEHLESQLDLGHATIFLTPGKARTILAALSKPTPVEAGTLREALAARLCDDFTAREIAGQEYAPSFEESADHVQDYWRALAEVALSQPGSSESGGWLPIETAPKDGTVIGWVPCAKRGDRIELVKLRNGKPFTVGSEFAFDRPPVTHWMPLPSIPSSKER</sequence>
<dbReference type="EMBL" id="ATIB01000017">
    <property type="protein sequence ID" value="EQB06245.1"/>
    <property type="molecule type" value="Genomic_DNA"/>
</dbReference>